<proteinExistence type="predicted"/>
<feature type="region of interest" description="Disordered" evidence="1">
    <location>
        <begin position="32"/>
        <end position="60"/>
    </location>
</feature>
<evidence type="ECO:0000313" key="3">
    <source>
        <dbReference type="Proteomes" id="UP001160390"/>
    </source>
</evidence>
<keyword evidence="3" id="KW-1185">Reference proteome</keyword>
<name>A0AA35Q9L3_9HYPO</name>
<reference evidence="2" key="1">
    <citation type="submission" date="2023-01" db="EMBL/GenBank/DDBJ databases">
        <authorList>
            <person name="Piombo E."/>
        </authorList>
    </citation>
    <scope>NUCLEOTIDE SEQUENCE</scope>
</reference>
<dbReference type="AlphaFoldDB" id="A0AA35Q9L3"/>
<protein>
    <submittedName>
        <fullName evidence="2">Uncharacterized protein</fullName>
    </submittedName>
</protein>
<feature type="compositionally biased region" description="Polar residues" evidence="1">
    <location>
        <begin position="32"/>
        <end position="44"/>
    </location>
</feature>
<organism evidence="2 3">
    <name type="scientific">Clonostachys chloroleuca</name>
    <dbReference type="NCBI Taxonomy" id="1926264"/>
    <lineage>
        <taxon>Eukaryota</taxon>
        <taxon>Fungi</taxon>
        <taxon>Dikarya</taxon>
        <taxon>Ascomycota</taxon>
        <taxon>Pezizomycotina</taxon>
        <taxon>Sordariomycetes</taxon>
        <taxon>Hypocreomycetidae</taxon>
        <taxon>Hypocreales</taxon>
        <taxon>Bionectriaceae</taxon>
        <taxon>Clonostachys</taxon>
    </lineage>
</organism>
<evidence type="ECO:0000313" key="2">
    <source>
        <dbReference type="EMBL" id="CAI6096569.1"/>
    </source>
</evidence>
<accession>A0AA35Q9L3</accession>
<dbReference type="EMBL" id="CABFNP030001284">
    <property type="protein sequence ID" value="CAI6096569.1"/>
    <property type="molecule type" value="Genomic_DNA"/>
</dbReference>
<comment type="caution">
    <text evidence="2">The sequence shown here is derived from an EMBL/GenBank/DDBJ whole genome shotgun (WGS) entry which is preliminary data.</text>
</comment>
<sequence length="60" mass="6763">MTSRRMNRCPGSSIPRVAGTRYAGRLIRWARQQRTAQSGAVTQKSKTRQGPDPYGTGIWR</sequence>
<dbReference type="Proteomes" id="UP001160390">
    <property type="component" value="Unassembled WGS sequence"/>
</dbReference>
<gene>
    <name evidence="2" type="ORF">CCHLO57077_00003032</name>
</gene>
<evidence type="ECO:0000256" key="1">
    <source>
        <dbReference type="SAM" id="MobiDB-lite"/>
    </source>
</evidence>